<dbReference type="EMBL" id="VIBQ01000691">
    <property type="protein sequence ID" value="KAC2476274.1"/>
    <property type="molecule type" value="Genomic_DNA"/>
</dbReference>
<evidence type="ECO:0000313" key="2">
    <source>
        <dbReference type="EMBL" id="KAC2476274.1"/>
    </source>
</evidence>
<evidence type="ECO:0000256" key="1">
    <source>
        <dbReference type="SAM" id="MobiDB-lite"/>
    </source>
</evidence>
<gene>
    <name evidence="2" type="ORF">FH972_027177</name>
</gene>
<proteinExistence type="predicted"/>
<accession>A0A5N6L8N8</accession>
<feature type="region of interest" description="Disordered" evidence="1">
    <location>
        <begin position="31"/>
        <end position="50"/>
    </location>
</feature>
<organism evidence="2 3">
    <name type="scientific">Carpinus fangiana</name>
    <dbReference type="NCBI Taxonomy" id="176857"/>
    <lineage>
        <taxon>Eukaryota</taxon>
        <taxon>Viridiplantae</taxon>
        <taxon>Streptophyta</taxon>
        <taxon>Embryophyta</taxon>
        <taxon>Tracheophyta</taxon>
        <taxon>Spermatophyta</taxon>
        <taxon>Magnoliopsida</taxon>
        <taxon>eudicotyledons</taxon>
        <taxon>Gunneridae</taxon>
        <taxon>Pentapetalae</taxon>
        <taxon>rosids</taxon>
        <taxon>fabids</taxon>
        <taxon>Fagales</taxon>
        <taxon>Betulaceae</taxon>
        <taxon>Carpinus</taxon>
    </lineage>
</organism>
<dbReference type="AlphaFoldDB" id="A0A5N6L8N8"/>
<evidence type="ECO:0000313" key="3">
    <source>
        <dbReference type="Proteomes" id="UP000327013"/>
    </source>
</evidence>
<reference evidence="2 3" key="1">
    <citation type="submission" date="2019-06" db="EMBL/GenBank/DDBJ databases">
        <title>A chromosomal-level reference genome of Carpinus fangiana (Coryloideae, Betulaceae).</title>
        <authorList>
            <person name="Yang X."/>
            <person name="Wang Z."/>
            <person name="Zhang L."/>
            <person name="Hao G."/>
            <person name="Liu J."/>
            <person name="Yang Y."/>
        </authorList>
    </citation>
    <scope>NUCLEOTIDE SEQUENCE [LARGE SCALE GENOMIC DNA]</scope>
    <source>
        <strain evidence="2">Cfa_2016G</strain>
        <tissue evidence="2">Leaf</tissue>
    </source>
</reference>
<dbReference type="Proteomes" id="UP000327013">
    <property type="component" value="Unassembled WGS sequence"/>
</dbReference>
<name>A0A5N6L8N8_9ROSI</name>
<feature type="compositionally biased region" description="Polar residues" evidence="1">
    <location>
        <begin position="39"/>
        <end position="50"/>
    </location>
</feature>
<sequence length="50" mass="5612">MKSEDCIKGMVTRGLRVRAIMRIVKTKASLNGGDDEKLQLSNPRYSSNSR</sequence>
<keyword evidence="3" id="KW-1185">Reference proteome</keyword>
<protein>
    <submittedName>
        <fullName evidence="2">Uncharacterized protein</fullName>
    </submittedName>
</protein>
<comment type="caution">
    <text evidence="2">The sequence shown here is derived from an EMBL/GenBank/DDBJ whole genome shotgun (WGS) entry which is preliminary data.</text>
</comment>